<accession>A0AAN9YAX8</accession>
<dbReference type="PANTHER" id="PTHR11012">
    <property type="entry name" value="PROTEIN KINASE-LIKE DOMAIN-CONTAINING"/>
    <property type="match status" value="1"/>
</dbReference>
<organism evidence="2 3">
    <name type="scientific">Parthenolecanium corni</name>
    <dbReference type="NCBI Taxonomy" id="536013"/>
    <lineage>
        <taxon>Eukaryota</taxon>
        <taxon>Metazoa</taxon>
        <taxon>Ecdysozoa</taxon>
        <taxon>Arthropoda</taxon>
        <taxon>Hexapoda</taxon>
        <taxon>Insecta</taxon>
        <taxon>Pterygota</taxon>
        <taxon>Neoptera</taxon>
        <taxon>Paraneoptera</taxon>
        <taxon>Hemiptera</taxon>
        <taxon>Sternorrhyncha</taxon>
        <taxon>Coccoidea</taxon>
        <taxon>Coccidae</taxon>
        <taxon>Parthenolecanium</taxon>
    </lineage>
</organism>
<dbReference type="InterPro" id="IPR015897">
    <property type="entry name" value="CHK_kinase-like"/>
</dbReference>
<name>A0AAN9YAX8_9HEMI</name>
<protein>
    <recommendedName>
        <fullName evidence="1">CHK kinase-like domain-containing protein</fullName>
    </recommendedName>
</protein>
<reference evidence="2 3" key="1">
    <citation type="submission" date="2024-03" db="EMBL/GenBank/DDBJ databases">
        <title>Adaptation during the transition from Ophiocordyceps entomopathogen to insect associate is accompanied by gene loss and intensified selection.</title>
        <authorList>
            <person name="Ward C.M."/>
            <person name="Onetto C.A."/>
            <person name="Borneman A.R."/>
        </authorList>
    </citation>
    <scope>NUCLEOTIDE SEQUENCE [LARGE SCALE GENOMIC DNA]</scope>
    <source>
        <strain evidence="2">AWRI1</strain>
        <tissue evidence="2">Single Adult Female</tissue>
    </source>
</reference>
<sequence>MGDLSKSEDLKNTVKQFIHDYQANNKAIIKSYRVEGNVATGNAFSGIASLEFEYKIGKRKKAQIKTGKAIMKIPSLAPMPQEEIKNFQVLFDREVLFYKTILPELYKLGQCKPFAPIFYTATETNAMVMEDLRADGFKPGERSFYLDWYQCLKSLEVLATYHAFGYKYLQSLDMNDPRWRLIALAPMGKPDTNDVDDFMKVMEPYLNEGVHQKILQLRNEIAMLEEYPNENRMYVLIHGDFRSDNIFFKYDSENKPCEAKIIDWQLSRENNPVIDLFFFFSNNLPVELLLDYGDDVLNYYLEILNKNLALSKANRSYDRLELDSDIVYYKHITFDVIISGLLKSVQRATSAEDPSLANAIRWLVFMYKVGIFS</sequence>
<dbReference type="SUPFAM" id="SSF56112">
    <property type="entry name" value="Protein kinase-like (PK-like)"/>
    <property type="match status" value="1"/>
</dbReference>
<dbReference type="AlphaFoldDB" id="A0AAN9YAX8"/>
<feature type="domain" description="CHK kinase-like" evidence="1">
    <location>
        <begin position="127"/>
        <end position="310"/>
    </location>
</feature>
<dbReference type="Gene3D" id="3.90.1200.10">
    <property type="match status" value="1"/>
</dbReference>
<comment type="caution">
    <text evidence="2">The sequence shown here is derived from an EMBL/GenBank/DDBJ whole genome shotgun (WGS) entry which is preliminary data.</text>
</comment>
<keyword evidence="3" id="KW-1185">Reference proteome</keyword>
<proteinExistence type="predicted"/>
<dbReference type="EMBL" id="JBBCAQ010000003">
    <property type="protein sequence ID" value="KAK7604759.1"/>
    <property type="molecule type" value="Genomic_DNA"/>
</dbReference>
<evidence type="ECO:0000313" key="2">
    <source>
        <dbReference type="EMBL" id="KAK7604759.1"/>
    </source>
</evidence>
<dbReference type="PANTHER" id="PTHR11012:SF30">
    <property type="entry name" value="PROTEIN KINASE-LIKE DOMAIN-CONTAINING"/>
    <property type="match status" value="1"/>
</dbReference>
<dbReference type="Proteomes" id="UP001367676">
    <property type="component" value="Unassembled WGS sequence"/>
</dbReference>
<dbReference type="InterPro" id="IPR004119">
    <property type="entry name" value="EcKL"/>
</dbReference>
<dbReference type="SMART" id="SM00587">
    <property type="entry name" value="CHK"/>
    <property type="match status" value="1"/>
</dbReference>
<evidence type="ECO:0000259" key="1">
    <source>
        <dbReference type="SMART" id="SM00587"/>
    </source>
</evidence>
<gene>
    <name evidence="2" type="ORF">V9T40_005945</name>
</gene>
<dbReference type="InterPro" id="IPR011009">
    <property type="entry name" value="Kinase-like_dom_sf"/>
</dbReference>
<dbReference type="Pfam" id="PF02958">
    <property type="entry name" value="EcKL"/>
    <property type="match status" value="1"/>
</dbReference>
<evidence type="ECO:0000313" key="3">
    <source>
        <dbReference type="Proteomes" id="UP001367676"/>
    </source>
</evidence>